<dbReference type="InterPro" id="IPR047661">
    <property type="entry name" value="IstB"/>
</dbReference>
<evidence type="ECO:0000256" key="1">
    <source>
        <dbReference type="ARBA" id="ARBA00008059"/>
    </source>
</evidence>
<dbReference type="CDD" id="cd00009">
    <property type="entry name" value="AAA"/>
    <property type="match status" value="1"/>
</dbReference>
<proteinExistence type="inferred from homology"/>
<comment type="caution">
    <text evidence="5">The sequence shown here is derived from an EMBL/GenBank/DDBJ whole genome shotgun (WGS) entry which is preliminary data.</text>
</comment>
<dbReference type="Proteomes" id="UP000325291">
    <property type="component" value="Unassembled WGS sequence"/>
</dbReference>
<dbReference type="PIRSF" id="PIRSF003073">
    <property type="entry name" value="DNAC_TnpB_IstB"/>
    <property type="match status" value="1"/>
</dbReference>
<dbReference type="InterPro" id="IPR028350">
    <property type="entry name" value="DNAC/IstB-like"/>
</dbReference>
<dbReference type="AlphaFoldDB" id="A0A5A9YX33"/>
<protein>
    <submittedName>
        <fullName evidence="5">ATP-binding protein</fullName>
    </submittedName>
</protein>
<feature type="domain" description="AAA+ ATPase" evidence="4">
    <location>
        <begin position="101"/>
        <end position="233"/>
    </location>
</feature>
<dbReference type="GO" id="GO:0005524">
    <property type="term" value="F:ATP binding"/>
    <property type="evidence" value="ECO:0007669"/>
    <property type="project" value="UniProtKB-KW"/>
</dbReference>
<evidence type="ECO:0000259" key="4">
    <source>
        <dbReference type="SMART" id="SM00382"/>
    </source>
</evidence>
<reference evidence="5 6" key="1">
    <citation type="submission" date="2019-07" db="EMBL/GenBank/DDBJ databases">
        <title>Aquicoccus porphyridii gen. nov., sp. nov., isolated from a small marine red alga, Porphyridium marinum.</title>
        <authorList>
            <person name="Liu L."/>
        </authorList>
    </citation>
    <scope>NUCLEOTIDE SEQUENCE [LARGE SCALE GENOMIC DNA]</scope>
    <source>
        <strain evidence="5 6">L1 8-17</strain>
    </source>
</reference>
<dbReference type="PANTHER" id="PTHR30050">
    <property type="entry name" value="CHROMOSOMAL REPLICATION INITIATOR PROTEIN DNAA"/>
    <property type="match status" value="1"/>
</dbReference>
<evidence type="ECO:0000313" key="6">
    <source>
        <dbReference type="Proteomes" id="UP000325291"/>
    </source>
</evidence>
<dbReference type="SMART" id="SM00382">
    <property type="entry name" value="AAA"/>
    <property type="match status" value="1"/>
</dbReference>
<evidence type="ECO:0000256" key="2">
    <source>
        <dbReference type="ARBA" id="ARBA00022741"/>
    </source>
</evidence>
<dbReference type="PANTHER" id="PTHR30050:SF4">
    <property type="entry name" value="ATP-BINDING PROTEIN RV3427C IN INSERTION SEQUENCE-RELATED"/>
    <property type="match status" value="1"/>
</dbReference>
<dbReference type="Gene3D" id="3.40.50.300">
    <property type="entry name" value="P-loop containing nucleotide triphosphate hydrolases"/>
    <property type="match status" value="1"/>
</dbReference>
<keyword evidence="6" id="KW-1185">Reference proteome</keyword>
<dbReference type="InterPro" id="IPR003593">
    <property type="entry name" value="AAA+_ATPase"/>
</dbReference>
<dbReference type="Pfam" id="PF01695">
    <property type="entry name" value="IstB_IS21"/>
    <property type="match status" value="1"/>
</dbReference>
<name>A0A5A9YX33_9RHOB</name>
<dbReference type="NCBIfam" id="NF038214">
    <property type="entry name" value="IS21_help_AAA"/>
    <property type="match status" value="1"/>
</dbReference>
<dbReference type="EMBL" id="VINQ01000044">
    <property type="protein sequence ID" value="KAA0909448.1"/>
    <property type="molecule type" value="Genomic_DNA"/>
</dbReference>
<dbReference type="GO" id="GO:0006260">
    <property type="term" value="P:DNA replication"/>
    <property type="evidence" value="ECO:0007669"/>
    <property type="project" value="TreeGrafter"/>
</dbReference>
<dbReference type="InterPro" id="IPR027417">
    <property type="entry name" value="P-loop_NTPase"/>
</dbReference>
<keyword evidence="2" id="KW-0547">Nucleotide-binding</keyword>
<evidence type="ECO:0000256" key="3">
    <source>
        <dbReference type="ARBA" id="ARBA00022840"/>
    </source>
</evidence>
<accession>A0A5A9YX33</accession>
<dbReference type="SUPFAM" id="SSF52540">
    <property type="entry name" value="P-loop containing nucleoside triphosphate hydrolases"/>
    <property type="match status" value="1"/>
</dbReference>
<dbReference type="InterPro" id="IPR002611">
    <property type="entry name" value="IstB_ATP-bd"/>
</dbReference>
<sequence>MTQAPQILLDHRLKSLRLPTVLREYGKLAHQCAAEGHDHVQFLARLVELEMIDRERRMIERRIKAAKFPAVKSLDSFDFKAIPALNKMQVLELARCEWIDRRENVIALGPSGTGKTHVALGLGLSACQKGMSVGFITAAALVHELMEARDERRLLRLQKQMVGYKLLIIDELGFVPLSKTGAELLFELISQRYERGSTLITSNLPFDEWTETFGSERLTGALLDRLTHHVNILEMNGESYRLGQSKARQATPKT</sequence>
<dbReference type="RefSeq" id="WP_149187107.1">
    <property type="nucleotide sequence ID" value="NZ_VINQ01000044.1"/>
</dbReference>
<organism evidence="5 6">
    <name type="scientific">Aquicoccus porphyridii</name>
    <dbReference type="NCBI Taxonomy" id="1852029"/>
    <lineage>
        <taxon>Bacteria</taxon>
        <taxon>Pseudomonadati</taxon>
        <taxon>Pseudomonadota</taxon>
        <taxon>Alphaproteobacteria</taxon>
        <taxon>Rhodobacterales</taxon>
        <taxon>Paracoccaceae</taxon>
        <taxon>Aquicoccus</taxon>
    </lineage>
</organism>
<comment type="similarity">
    <text evidence="1">Belongs to the IS21/IS1162 putative ATP-binding protein family.</text>
</comment>
<evidence type="ECO:0000313" key="5">
    <source>
        <dbReference type="EMBL" id="KAA0909448.1"/>
    </source>
</evidence>
<gene>
    <name evidence="5" type="ORF">FLO80_21540</name>
</gene>
<keyword evidence="3 5" id="KW-0067">ATP-binding</keyword>